<evidence type="ECO:0000259" key="4">
    <source>
        <dbReference type="Pfam" id="PF12766"/>
    </source>
</evidence>
<dbReference type="Proteomes" id="UP000239899">
    <property type="component" value="Unassembled WGS sequence"/>
</dbReference>
<dbReference type="InterPro" id="IPR012349">
    <property type="entry name" value="Split_barrel_FMN-bd"/>
</dbReference>
<name>A0A2P6TCZ5_CHLSO</name>
<feature type="domain" description="Phospholipase/carboxylesterase/thioesterase" evidence="3">
    <location>
        <begin position="186"/>
        <end position="391"/>
    </location>
</feature>
<comment type="similarity">
    <text evidence="1">Belongs to the AB hydrolase superfamily. AB hydrolase 2 family.</text>
</comment>
<dbReference type="STRING" id="3076.A0A2P6TCZ5"/>
<proteinExistence type="inferred from homology"/>
<evidence type="ECO:0000313" key="5">
    <source>
        <dbReference type="EMBL" id="PRW20520.1"/>
    </source>
</evidence>
<evidence type="ECO:0000313" key="6">
    <source>
        <dbReference type="Proteomes" id="UP000239899"/>
    </source>
</evidence>
<dbReference type="SUPFAM" id="SSF50475">
    <property type="entry name" value="FMN-binding split barrel"/>
    <property type="match status" value="1"/>
</dbReference>
<dbReference type="SUPFAM" id="SSF53474">
    <property type="entry name" value="alpha/beta-Hydrolases"/>
    <property type="match status" value="1"/>
</dbReference>
<dbReference type="GO" id="GO:0008474">
    <property type="term" value="F:palmitoyl-(protein) hydrolase activity"/>
    <property type="evidence" value="ECO:0007669"/>
    <property type="project" value="TreeGrafter"/>
</dbReference>
<dbReference type="OrthoDB" id="434253at2759"/>
<organism evidence="5 6">
    <name type="scientific">Chlorella sorokiniana</name>
    <name type="common">Freshwater green alga</name>
    <dbReference type="NCBI Taxonomy" id="3076"/>
    <lineage>
        <taxon>Eukaryota</taxon>
        <taxon>Viridiplantae</taxon>
        <taxon>Chlorophyta</taxon>
        <taxon>core chlorophytes</taxon>
        <taxon>Trebouxiophyceae</taxon>
        <taxon>Chlorellales</taxon>
        <taxon>Chlorellaceae</taxon>
        <taxon>Chlorella clade</taxon>
        <taxon>Chlorella</taxon>
    </lineage>
</organism>
<gene>
    <name evidence="5" type="ORF">C2E21_8945</name>
</gene>
<dbReference type="PANTHER" id="PTHR10655">
    <property type="entry name" value="LYSOPHOSPHOLIPASE-RELATED"/>
    <property type="match status" value="1"/>
</dbReference>
<dbReference type="InterPro" id="IPR050565">
    <property type="entry name" value="LYPA1-2/EST-like"/>
</dbReference>
<accession>A0A2P6TCZ5</accession>
<evidence type="ECO:0000256" key="1">
    <source>
        <dbReference type="ARBA" id="ARBA00006499"/>
    </source>
</evidence>
<dbReference type="InterPro" id="IPR024624">
    <property type="entry name" value="Pyridox_Oxase_Alr4036_FMN-bd"/>
</dbReference>
<dbReference type="Gene3D" id="2.30.110.10">
    <property type="entry name" value="Electron Transport, Fmn-binding Protein, Chain A"/>
    <property type="match status" value="1"/>
</dbReference>
<feature type="domain" description="Pyridoxamine 5'-phosphate oxidase Alr4036 family FMN-binding" evidence="4">
    <location>
        <begin position="10"/>
        <end position="103"/>
    </location>
</feature>
<reference evidence="5 6" key="1">
    <citation type="journal article" date="2018" name="Plant J.">
        <title>Genome sequences of Chlorella sorokiniana UTEX 1602 and Micractinium conductrix SAG 241.80: implications to maltose excretion by a green alga.</title>
        <authorList>
            <person name="Arriola M.B."/>
            <person name="Velmurugan N."/>
            <person name="Zhang Y."/>
            <person name="Plunkett M.H."/>
            <person name="Hondzo H."/>
            <person name="Barney B.M."/>
        </authorList>
    </citation>
    <scope>NUCLEOTIDE SEQUENCE [LARGE SCALE GENOMIC DNA]</scope>
    <source>
        <strain evidence="6">UTEX 1602</strain>
    </source>
</reference>
<dbReference type="InterPro" id="IPR003140">
    <property type="entry name" value="PLipase/COase/thioEstase"/>
</dbReference>
<dbReference type="Gene3D" id="3.40.50.1820">
    <property type="entry name" value="alpha/beta hydrolase"/>
    <property type="match status" value="1"/>
</dbReference>
<dbReference type="UniPathway" id="UPA01068">
    <property type="reaction ID" value="UER00304"/>
</dbReference>
<evidence type="ECO:0000259" key="3">
    <source>
        <dbReference type="Pfam" id="PF02230"/>
    </source>
</evidence>
<keyword evidence="6" id="KW-1185">Reference proteome</keyword>
<dbReference type="GO" id="GO:0005737">
    <property type="term" value="C:cytoplasm"/>
    <property type="evidence" value="ECO:0007669"/>
    <property type="project" value="TreeGrafter"/>
</dbReference>
<protein>
    <submittedName>
        <fullName evidence="5">Pyridoxamine 5-phosphate oxidase</fullName>
    </submittedName>
</protein>
<dbReference type="GO" id="GO:0010181">
    <property type="term" value="F:FMN binding"/>
    <property type="evidence" value="ECO:0007669"/>
    <property type="project" value="InterPro"/>
</dbReference>
<dbReference type="GO" id="GO:0052689">
    <property type="term" value="F:carboxylic ester hydrolase activity"/>
    <property type="evidence" value="ECO:0007669"/>
    <property type="project" value="TreeGrafter"/>
</dbReference>
<dbReference type="EMBL" id="LHPG02000023">
    <property type="protein sequence ID" value="PRW20520.1"/>
    <property type="molecule type" value="Genomic_DNA"/>
</dbReference>
<dbReference type="PANTHER" id="PTHR10655:SF17">
    <property type="entry name" value="LYSOPHOSPHOLIPASE-LIKE PROTEIN 1"/>
    <property type="match status" value="1"/>
</dbReference>
<dbReference type="Pfam" id="PF12766">
    <property type="entry name" value="Pyridox_oxase_2"/>
    <property type="match status" value="1"/>
</dbReference>
<keyword evidence="2" id="KW-0378">Hydrolase</keyword>
<dbReference type="Pfam" id="PF02230">
    <property type="entry name" value="Abhydrolase_2"/>
    <property type="match status" value="1"/>
</dbReference>
<dbReference type="AlphaFoldDB" id="A0A2P6TCZ5"/>
<sequence>MQAAVRAPAAPWREVLQRALKANEACRHSRYVQLATVRPDGRPANRTIVYRGQLEGDSDVLTFVTDSRSRKIEEIAQSPWGEVAWYFPDTREQLRLLGRLTVVDSATADTRLQQGRQAAWRNMSNAGRLQFLWPQPGESRGDESLFSPAPPTASDPVLDTFCLLCLDVEEVDHIQLAPVSLRHMYPPSGQHKSTVIMLHGLGDSGIGWAFLPKLLAEDLPHTQWVLPNAAVRRISRFGGQSSTAWFDILPAAGADTQQDAAGMKDTLSYVEHLLEQQAAAGVPSSQVVIGGFSQGGAMALLALRSERQLAGVLALSAFMPLTGEQPLFSEANAQTPTLMTHGNADQVILLERAQRSVAGLTKPGFEFKMYPGLAHAVRDDLVDDIRAFLTAQLSF</sequence>
<comment type="caution">
    <text evidence="5">The sequence shown here is derived from an EMBL/GenBank/DDBJ whole genome shotgun (WGS) entry which is preliminary data.</text>
</comment>
<dbReference type="InterPro" id="IPR029058">
    <property type="entry name" value="AB_hydrolase_fold"/>
</dbReference>
<evidence type="ECO:0000256" key="2">
    <source>
        <dbReference type="ARBA" id="ARBA00022801"/>
    </source>
</evidence>